<evidence type="ECO:0000256" key="6">
    <source>
        <dbReference type="HAMAP-Rule" id="MF_01930"/>
    </source>
</evidence>
<dbReference type="PROSITE" id="PS00373">
    <property type="entry name" value="GART"/>
    <property type="match status" value="1"/>
</dbReference>
<sequence length="188" mass="20042">MVSGSGTNLQAVLDAVREGRIDVEIAAVGADRPCTGLERARQAGVETFLVRPGDHPDRTRWNRALQAAVAAREPDRVLFAGFMRIVDAEFVEAFAGRIINTHPSLLPSFPGAHAVRDALAHGVKVTGVTVHEVVADVDAGPILAQAAVPVADGDTEAQLHERIKAAERELLVRTLGETARRGALHDAR</sequence>
<gene>
    <name evidence="6" type="primary">purN</name>
    <name evidence="8" type="ORF">AVL61_05905</name>
</gene>
<dbReference type="UniPathway" id="UPA00074">
    <property type="reaction ID" value="UER00126"/>
</dbReference>
<dbReference type="NCBIfam" id="TIGR00639">
    <property type="entry name" value="PurN"/>
    <property type="match status" value="1"/>
</dbReference>
<comment type="catalytic activity">
    <reaction evidence="5 6">
        <text>N(1)-(5-phospho-beta-D-ribosyl)glycinamide + (6R)-10-formyltetrahydrofolate = N(2)-formyl-N(1)-(5-phospho-beta-D-ribosyl)glycinamide + (6S)-5,6,7,8-tetrahydrofolate + H(+)</text>
        <dbReference type="Rhea" id="RHEA:15053"/>
        <dbReference type="ChEBI" id="CHEBI:15378"/>
        <dbReference type="ChEBI" id="CHEBI:57453"/>
        <dbReference type="ChEBI" id="CHEBI:143788"/>
        <dbReference type="ChEBI" id="CHEBI:147286"/>
        <dbReference type="ChEBI" id="CHEBI:195366"/>
        <dbReference type="EC" id="2.1.2.2"/>
    </reaction>
</comment>
<dbReference type="EC" id="2.1.2.2" evidence="6"/>
<evidence type="ECO:0000313" key="8">
    <source>
        <dbReference type="EMBL" id="KUG56724.1"/>
    </source>
</evidence>
<comment type="similarity">
    <text evidence="4 6">Belongs to the GART family.</text>
</comment>
<name>A0A0W8I9X1_KOCRO</name>
<dbReference type="InterPro" id="IPR004607">
    <property type="entry name" value="GART"/>
</dbReference>
<dbReference type="PANTHER" id="PTHR43369">
    <property type="entry name" value="PHOSPHORIBOSYLGLYCINAMIDE FORMYLTRANSFERASE"/>
    <property type="match status" value="1"/>
</dbReference>
<evidence type="ECO:0000256" key="4">
    <source>
        <dbReference type="ARBA" id="ARBA00038440"/>
    </source>
</evidence>
<dbReference type="Gene3D" id="3.40.50.170">
    <property type="entry name" value="Formyl transferase, N-terminal domain"/>
    <property type="match status" value="1"/>
</dbReference>
<feature type="domain" description="Formyl transferase N-terminal" evidence="7">
    <location>
        <begin position="1"/>
        <end position="175"/>
    </location>
</feature>
<feature type="active site" description="Proton donor" evidence="6">
    <location>
        <position position="102"/>
    </location>
</feature>
<comment type="function">
    <text evidence="6">Catalyzes the transfer of a formyl group from 10-formyltetrahydrofolate to 5-phospho-ribosyl-glycinamide (GAR), producing 5-phospho-ribosyl-N-formylglycinamide (FGAR) and tetrahydrofolate.</text>
</comment>
<dbReference type="GO" id="GO:0004644">
    <property type="term" value="F:phosphoribosylglycinamide formyltransferase activity"/>
    <property type="evidence" value="ECO:0007669"/>
    <property type="project" value="UniProtKB-UniRule"/>
</dbReference>
<protein>
    <recommendedName>
        <fullName evidence="6">Phosphoribosylglycinamide formyltransferase</fullName>
        <ecNumber evidence="6">2.1.2.2</ecNumber>
    </recommendedName>
    <alternativeName>
        <fullName evidence="6">5'-phosphoribosylglycinamide transformylase</fullName>
    </alternativeName>
    <alternativeName>
        <fullName evidence="6">GAR transformylase</fullName>
        <shortName evidence="6">GART</shortName>
    </alternativeName>
</protein>
<accession>A0A0W8I9X1</accession>
<proteinExistence type="inferred from homology"/>
<dbReference type="CDD" id="cd08645">
    <property type="entry name" value="FMT_core_GART"/>
    <property type="match status" value="1"/>
</dbReference>
<evidence type="ECO:0000256" key="3">
    <source>
        <dbReference type="ARBA" id="ARBA00022755"/>
    </source>
</evidence>
<evidence type="ECO:0000256" key="1">
    <source>
        <dbReference type="ARBA" id="ARBA00005054"/>
    </source>
</evidence>
<dbReference type="HAMAP" id="MF_01930">
    <property type="entry name" value="PurN"/>
    <property type="match status" value="1"/>
</dbReference>
<feature type="binding site" evidence="6">
    <location>
        <position position="100"/>
    </location>
    <ligand>
        <name>(6R)-10-formyltetrahydrofolate</name>
        <dbReference type="ChEBI" id="CHEBI:195366"/>
    </ligand>
</feature>
<dbReference type="InterPro" id="IPR002376">
    <property type="entry name" value="Formyl_transf_N"/>
</dbReference>
<feature type="site" description="Raises pKa of active site His" evidence="6">
    <location>
        <position position="138"/>
    </location>
</feature>
<dbReference type="EMBL" id="LQBK01000022">
    <property type="protein sequence ID" value="KUG56724.1"/>
    <property type="molecule type" value="Genomic_DNA"/>
</dbReference>
<evidence type="ECO:0000256" key="5">
    <source>
        <dbReference type="ARBA" id="ARBA00047664"/>
    </source>
</evidence>
<keyword evidence="2 6" id="KW-0808">Transferase</keyword>
<dbReference type="GO" id="GO:0005829">
    <property type="term" value="C:cytosol"/>
    <property type="evidence" value="ECO:0007669"/>
    <property type="project" value="TreeGrafter"/>
</dbReference>
<dbReference type="eggNOG" id="COG0299">
    <property type="taxonomic scope" value="Bacteria"/>
</dbReference>
<dbReference type="SUPFAM" id="SSF53328">
    <property type="entry name" value="Formyltransferase"/>
    <property type="match status" value="1"/>
</dbReference>
<feature type="binding site" evidence="6">
    <location>
        <begin position="6"/>
        <end position="8"/>
    </location>
    <ligand>
        <name>N(1)-(5-phospho-beta-D-ribosyl)glycinamide</name>
        <dbReference type="ChEBI" id="CHEBI:143788"/>
    </ligand>
</feature>
<dbReference type="Pfam" id="PF00551">
    <property type="entry name" value="Formyl_trans_N"/>
    <property type="match status" value="1"/>
</dbReference>
<organism evidence="8 9">
    <name type="scientific">Kocuria rosea subsp. polaris</name>
    <dbReference type="NCBI Taxonomy" id="136273"/>
    <lineage>
        <taxon>Bacteria</taxon>
        <taxon>Bacillati</taxon>
        <taxon>Actinomycetota</taxon>
        <taxon>Actinomycetes</taxon>
        <taxon>Micrococcales</taxon>
        <taxon>Micrococcaceae</taxon>
        <taxon>Kocuria</taxon>
    </lineage>
</organism>
<dbReference type="InterPro" id="IPR036477">
    <property type="entry name" value="Formyl_transf_N_sf"/>
</dbReference>
<dbReference type="GO" id="GO:0006189">
    <property type="term" value="P:'de novo' IMP biosynthetic process"/>
    <property type="evidence" value="ECO:0007669"/>
    <property type="project" value="UniProtKB-UniRule"/>
</dbReference>
<keyword evidence="3 6" id="KW-0658">Purine biosynthesis</keyword>
<comment type="caution">
    <text evidence="8">The sequence shown here is derived from an EMBL/GenBank/DDBJ whole genome shotgun (WGS) entry which is preliminary data.</text>
</comment>
<evidence type="ECO:0000259" key="7">
    <source>
        <dbReference type="Pfam" id="PF00551"/>
    </source>
</evidence>
<dbReference type="STRING" id="136273.GY22_10170"/>
<reference evidence="9" key="1">
    <citation type="submission" date="2015-12" db="EMBL/GenBank/DDBJ databases">
        <authorList>
            <person name="Nair G.R."/>
            <person name="Kaur G."/>
            <person name="Mayilraj S."/>
        </authorList>
    </citation>
    <scope>NUCLEOTIDE SEQUENCE [LARGE SCALE GENOMIC DNA]</scope>
    <source>
        <strain evidence="9">CD08_4</strain>
    </source>
</reference>
<dbReference type="Proteomes" id="UP000053512">
    <property type="component" value="Unassembled WGS sequence"/>
</dbReference>
<dbReference type="PANTHER" id="PTHR43369:SF2">
    <property type="entry name" value="PHOSPHORIBOSYLGLYCINAMIDE FORMYLTRANSFERASE"/>
    <property type="match status" value="1"/>
</dbReference>
<evidence type="ECO:0000313" key="9">
    <source>
        <dbReference type="Proteomes" id="UP000053512"/>
    </source>
</evidence>
<dbReference type="AlphaFoldDB" id="A0A0W8I9X1"/>
<feature type="binding site" evidence="6">
    <location>
        <position position="58"/>
    </location>
    <ligand>
        <name>(6R)-10-formyltetrahydrofolate</name>
        <dbReference type="ChEBI" id="CHEBI:195366"/>
    </ligand>
</feature>
<dbReference type="InterPro" id="IPR001555">
    <property type="entry name" value="GART_AS"/>
</dbReference>
<evidence type="ECO:0000256" key="2">
    <source>
        <dbReference type="ARBA" id="ARBA00022679"/>
    </source>
</evidence>
<feature type="binding site" evidence="6">
    <location>
        <begin position="83"/>
        <end position="86"/>
    </location>
    <ligand>
        <name>(6R)-10-formyltetrahydrofolate</name>
        <dbReference type="ChEBI" id="CHEBI:195366"/>
    </ligand>
</feature>
<comment type="pathway">
    <text evidence="1 6">Purine metabolism; IMP biosynthesis via de novo pathway; N(2)-formyl-N(1)-(5-phospho-D-ribosyl)glycinamide from N(1)-(5-phospho-D-ribosyl)glycinamide (10-formyl THF route): step 1/1.</text>
</comment>